<dbReference type="OrthoDB" id="1555129at2759"/>
<dbReference type="PANTHER" id="PTHR31672">
    <property type="entry name" value="BNACNNG10540D PROTEIN"/>
    <property type="match status" value="1"/>
</dbReference>
<feature type="domain" description="F-box associated beta-propeller type 1" evidence="1">
    <location>
        <begin position="171"/>
        <end position="389"/>
    </location>
</feature>
<protein>
    <recommendedName>
        <fullName evidence="1">F-box associated beta-propeller type 1 domain-containing protein</fullName>
    </recommendedName>
</protein>
<evidence type="ECO:0000259" key="1">
    <source>
        <dbReference type="Pfam" id="PF07734"/>
    </source>
</evidence>
<dbReference type="Proteomes" id="UP000242715">
    <property type="component" value="Unassembled WGS sequence"/>
</dbReference>
<dbReference type="InterPro" id="IPR017451">
    <property type="entry name" value="F-box-assoc_interact_dom"/>
</dbReference>
<dbReference type="InterPro" id="IPR006527">
    <property type="entry name" value="F-box-assoc_dom_typ1"/>
</dbReference>
<dbReference type="EMBL" id="DF973355">
    <property type="protein sequence ID" value="GAU27501.1"/>
    <property type="molecule type" value="Genomic_DNA"/>
</dbReference>
<dbReference type="PANTHER" id="PTHR31672:SF13">
    <property type="entry name" value="F-BOX PROTEIN CPR30-LIKE"/>
    <property type="match status" value="1"/>
</dbReference>
<sequence length="428" mass="49249">MDISPTTSNVKVSNHIPDDLVNSILHKLPIKSLKRFGCVRKSWSLLFMDPDFMTVYSNCFLSKNHSFYDDTSLLLHLKTRDKYDLYSLSGERFENIVKLDWPKVPLQVPVRRGRIIHRIGGIPKENVPPSQVSDFSFEIPSSKKSCEILGPIGINGTLCLEYPEIPDIRGNTKLILWNPTIEESKVIYLHNSNHLSIRWGRNYQVGYDRAKNDYKMIRRTLYPPKVHPYSSLQVNFFWEIYSLNSNSWRKINDNVPHSDRCLEVVYMDGVSHWLNTSRTETYLVSFDFSKESFITTPIPSYEGDCFDFYSIGRLLTILNGSIAFIVNYKERATFHISILSELGVKESWTRLFAVGPLPCLEYPIGAGKKGNILIRKKDNNLAWFDLSTGMIDEIGIRDEFGCKILFHKESFLPIGGIYNNFSSCFHGP</sequence>
<keyword evidence="3" id="KW-1185">Reference proteome</keyword>
<dbReference type="AlphaFoldDB" id="A0A2Z6M612"/>
<dbReference type="SUPFAM" id="SSF81383">
    <property type="entry name" value="F-box domain"/>
    <property type="match status" value="1"/>
</dbReference>
<dbReference type="NCBIfam" id="TIGR01640">
    <property type="entry name" value="F_box_assoc_1"/>
    <property type="match status" value="1"/>
</dbReference>
<name>A0A2Z6M612_TRISU</name>
<proteinExistence type="predicted"/>
<evidence type="ECO:0000313" key="2">
    <source>
        <dbReference type="EMBL" id="GAU27501.1"/>
    </source>
</evidence>
<gene>
    <name evidence="2" type="ORF">TSUD_14810</name>
</gene>
<accession>A0A2Z6M612</accession>
<dbReference type="Pfam" id="PF07734">
    <property type="entry name" value="FBA_1"/>
    <property type="match status" value="1"/>
</dbReference>
<dbReference type="InterPro" id="IPR036047">
    <property type="entry name" value="F-box-like_dom_sf"/>
</dbReference>
<reference evidence="3" key="1">
    <citation type="journal article" date="2017" name="Front. Plant Sci.">
        <title>Climate Clever Clovers: New Paradigm to Reduce the Environmental Footprint of Ruminants by Breeding Low Methanogenic Forages Utilizing Haplotype Variation.</title>
        <authorList>
            <person name="Kaur P."/>
            <person name="Appels R."/>
            <person name="Bayer P.E."/>
            <person name="Keeble-Gagnere G."/>
            <person name="Wang J."/>
            <person name="Hirakawa H."/>
            <person name="Shirasawa K."/>
            <person name="Vercoe P."/>
            <person name="Stefanova K."/>
            <person name="Durmic Z."/>
            <person name="Nichols P."/>
            <person name="Revell C."/>
            <person name="Isobe S.N."/>
            <person name="Edwards D."/>
            <person name="Erskine W."/>
        </authorList>
    </citation>
    <scope>NUCLEOTIDE SEQUENCE [LARGE SCALE GENOMIC DNA]</scope>
    <source>
        <strain evidence="3">cv. Daliak</strain>
    </source>
</reference>
<organism evidence="2 3">
    <name type="scientific">Trifolium subterraneum</name>
    <name type="common">Subterranean clover</name>
    <dbReference type="NCBI Taxonomy" id="3900"/>
    <lineage>
        <taxon>Eukaryota</taxon>
        <taxon>Viridiplantae</taxon>
        <taxon>Streptophyta</taxon>
        <taxon>Embryophyta</taxon>
        <taxon>Tracheophyta</taxon>
        <taxon>Spermatophyta</taxon>
        <taxon>Magnoliopsida</taxon>
        <taxon>eudicotyledons</taxon>
        <taxon>Gunneridae</taxon>
        <taxon>Pentapetalae</taxon>
        <taxon>rosids</taxon>
        <taxon>fabids</taxon>
        <taxon>Fabales</taxon>
        <taxon>Fabaceae</taxon>
        <taxon>Papilionoideae</taxon>
        <taxon>50 kb inversion clade</taxon>
        <taxon>NPAAA clade</taxon>
        <taxon>Hologalegina</taxon>
        <taxon>IRL clade</taxon>
        <taxon>Trifolieae</taxon>
        <taxon>Trifolium</taxon>
    </lineage>
</organism>
<evidence type="ECO:0000313" key="3">
    <source>
        <dbReference type="Proteomes" id="UP000242715"/>
    </source>
</evidence>
<dbReference type="InterPro" id="IPR050796">
    <property type="entry name" value="SCF_F-box_component"/>
</dbReference>